<dbReference type="EMBL" id="KE524778">
    <property type="protein sequence ID" value="KFB36408.1"/>
    <property type="molecule type" value="Genomic_DNA"/>
</dbReference>
<gene>
    <name evidence="1" type="ORF">ZHAS_00003574</name>
</gene>
<reference evidence="1 3" key="1">
    <citation type="journal article" date="2014" name="BMC Genomics">
        <title>Genome sequence of Anopheles sinensis provides insight into genetics basis of mosquito competence for malaria parasites.</title>
        <authorList>
            <person name="Zhou D."/>
            <person name="Zhang D."/>
            <person name="Ding G."/>
            <person name="Shi L."/>
            <person name="Hou Q."/>
            <person name="Ye Y."/>
            <person name="Xu Y."/>
            <person name="Zhou H."/>
            <person name="Xiong C."/>
            <person name="Li S."/>
            <person name="Yu J."/>
            <person name="Hong S."/>
            <person name="Yu X."/>
            <person name="Zou P."/>
            <person name="Chen C."/>
            <person name="Chang X."/>
            <person name="Wang W."/>
            <person name="Lv Y."/>
            <person name="Sun Y."/>
            <person name="Ma L."/>
            <person name="Shen B."/>
            <person name="Zhu C."/>
        </authorList>
    </citation>
    <scope>NUCLEOTIDE SEQUENCE [LARGE SCALE GENOMIC DNA]</scope>
</reference>
<keyword evidence="3" id="KW-1185">Reference proteome</keyword>
<dbReference type="EMBL" id="ATLV01012280">
    <property type="status" value="NOT_ANNOTATED_CDS"/>
    <property type="molecule type" value="Genomic_DNA"/>
</dbReference>
<protein>
    <submittedName>
        <fullName evidence="1 2">Uncharacterized protein</fullName>
    </submittedName>
</protein>
<evidence type="ECO:0000313" key="3">
    <source>
        <dbReference type="Proteomes" id="UP000030765"/>
    </source>
</evidence>
<organism evidence="1">
    <name type="scientific">Anopheles sinensis</name>
    <name type="common">Mosquito</name>
    <dbReference type="NCBI Taxonomy" id="74873"/>
    <lineage>
        <taxon>Eukaryota</taxon>
        <taxon>Metazoa</taxon>
        <taxon>Ecdysozoa</taxon>
        <taxon>Arthropoda</taxon>
        <taxon>Hexapoda</taxon>
        <taxon>Insecta</taxon>
        <taxon>Pterygota</taxon>
        <taxon>Neoptera</taxon>
        <taxon>Endopterygota</taxon>
        <taxon>Diptera</taxon>
        <taxon>Nematocera</taxon>
        <taxon>Culicoidea</taxon>
        <taxon>Culicidae</taxon>
        <taxon>Anophelinae</taxon>
        <taxon>Anopheles</taxon>
    </lineage>
</organism>
<reference evidence="2" key="2">
    <citation type="submission" date="2020-05" db="UniProtKB">
        <authorList>
            <consortium name="EnsemblMetazoa"/>
        </authorList>
    </citation>
    <scope>IDENTIFICATION</scope>
</reference>
<evidence type="ECO:0000313" key="2">
    <source>
        <dbReference type="EnsemblMetazoa" id="ASIC003574-PA"/>
    </source>
</evidence>
<dbReference type="EnsemblMetazoa" id="ASIC003574-RA">
    <property type="protein sequence ID" value="ASIC003574-PA"/>
    <property type="gene ID" value="ASIC003574"/>
</dbReference>
<evidence type="ECO:0000313" key="1">
    <source>
        <dbReference type="EMBL" id="KFB36408.1"/>
    </source>
</evidence>
<proteinExistence type="predicted"/>
<name>A0A084VEL4_ANOSI</name>
<accession>A0A084VEL4</accession>
<dbReference type="Proteomes" id="UP000030765">
    <property type="component" value="Unassembled WGS sequence"/>
</dbReference>
<dbReference type="AlphaFoldDB" id="A0A084VEL4"/>
<dbReference type="VEuPathDB" id="VectorBase:ASIC003574"/>
<sequence length="77" mass="8642">MAITVGVMSNKNLIFTSRLVATLKLMPLAGDDGFRNGDRLQLPRCLFCSDVVFKCTLGEPVLKKKGFRQQMLIDRPK</sequence>